<gene>
    <name evidence="2" type="ORF">Hamer_G022295</name>
</gene>
<name>A0A8J5JU59_HOMAM</name>
<protein>
    <recommendedName>
        <fullName evidence="4">C-type lectin domain-containing protein</fullName>
    </recommendedName>
</protein>
<evidence type="ECO:0000313" key="3">
    <source>
        <dbReference type="Proteomes" id="UP000747542"/>
    </source>
</evidence>
<dbReference type="Proteomes" id="UP000747542">
    <property type="component" value="Unassembled WGS sequence"/>
</dbReference>
<dbReference type="EMBL" id="JAHLQT010030308">
    <property type="protein sequence ID" value="KAG7161038.1"/>
    <property type="molecule type" value="Genomic_DNA"/>
</dbReference>
<accession>A0A8J5JU59</accession>
<keyword evidence="1" id="KW-0732">Signal</keyword>
<evidence type="ECO:0000313" key="2">
    <source>
        <dbReference type="EMBL" id="KAG7161038.1"/>
    </source>
</evidence>
<dbReference type="AlphaFoldDB" id="A0A8J5JU59"/>
<keyword evidence="3" id="KW-1185">Reference proteome</keyword>
<organism evidence="2 3">
    <name type="scientific">Homarus americanus</name>
    <name type="common">American lobster</name>
    <dbReference type="NCBI Taxonomy" id="6706"/>
    <lineage>
        <taxon>Eukaryota</taxon>
        <taxon>Metazoa</taxon>
        <taxon>Ecdysozoa</taxon>
        <taxon>Arthropoda</taxon>
        <taxon>Crustacea</taxon>
        <taxon>Multicrustacea</taxon>
        <taxon>Malacostraca</taxon>
        <taxon>Eumalacostraca</taxon>
        <taxon>Eucarida</taxon>
        <taxon>Decapoda</taxon>
        <taxon>Pleocyemata</taxon>
        <taxon>Astacidea</taxon>
        <taxon>Nephropoidea</taxon>
        <taxon>Nephropidae</taxon>
        <taxon>Homarus</taxon>
    </lineage>
</organism>
<evidence type="ECO:0000256" key="1">
    <source>
        <dbReference type="SAM" id="SignalP"/>
    </source>
</evidence>
<proteinExistence type="predicted"/>
<feature type="chain" id="PRO_5035275911" description="C-type lectin domain-containing protein" evidence="1">
    <location>
        <begin position="26"/>
        <end position="252"/>
    </location>
</feature>
<evidence type="ECO:0008006" key="4">
    <source>
        <dbReference type="Google" id="ProtNLM"/>
    </source>
</evidence>
<comment type="caution">
    <text evidence="2">The sequence shown here is derived from an EMBL/GenBank/DDBJ whole genome shotgun (WGS) entry which is preliminary data.</text>
</comment>
<sequence>MCYHGAGSWMMVVVLLLVGVRPPHSRVMMDAASQMVQSEIYGDFMVVMNTKVDDSSTLYTVSLPSLCNCVTACWTTNLCDSASFQTLAAGGECRLSTTGPSKTVVVSDEDARYVYWLESVNGKTWVGSDGLLYLALSQSKIFNAAAACESIPGARLGVYTTSESYQDLKKYNDQIPWNERICVDLKKVNNILTWGDGTPYSSTESLSPFNYVSPFNYFSDWTAAYHTLQGDTFHDQNWGECWVLCQSNVTLN</sequence>
<feature type="signal peptide" evidence="1">
    <location>
        <begin position="1"/>
        <end position="25"/>
    </location>
</feature>
<reference evidence="2" key="1">
    <citation type="journal article" date="2021" name="Sci. Adv.">
        <title>The American lobster genome reveals insights on longevity, neural, and immune adaptations.</title>
        <authorList>
            <person name="Polinski J.M."/>
            <person name="Zimin A.V."/>
            <person name="Clark K.F."/>
            <person name="Kohn A.B."/>
            <person name="Sadowski N."/>
            <person name="Timp W."/>
            <person name="Ptitsyn A."/>
            <person name="Khanna P."/>
            <person name="Romanova D.Y."/>
            <person name="Williams P."/>
            <person name="Greenwood S.J."/>
            <person name="Moroz L.L."/>
            <person name="Walt D.R."/>
            <person name="Bodnar A.G."/>
        </authorList>
    </citation>
    <scope>NUCLEOTIDE SEQUENCE</scope>
    <source>
        <strain evidence="2">GMGI-L3</strain>
    </source>
</reference>